<dbReference type="InterPro" id="IPR036034">
    <property type="entry name" value="PDZ_sf"/>
</dbReference>
<dbReference type="PANTHER" id="PTHR13325:SF3">
    <property type="entry name" value="MEMBRANE-BOUND TRANSCRIPTION FACTOR SITE-2 PROTEASE"/>
    <property type="match status" value="1"/>
</dbReference>
<feature type="transmembrane region" description="Helical" evidence="14">
    <location>
        <begin position="215"/>
        <end position="234"/>
    </location>
</feature>
<dbReference type="CDD" id="cd06775">
    <property type="entry name" value="cpPDZ_MBTPS2-like"/>
    <property type="match status" value="1"/>
</dbReference>
<dbReference type="InterPro" id="IPR001193">
    <property type="entry name" value="MBTPS2"/>
</dbReference>
<keyword evidence="13" id="KW-0620">Polyamine biosynthesis</keyword>
<dbReference type="InterPro" id="IPR037163">
    <property type="entry name" value="Spermidine_synt_N_sf"/>
</dbReference>
<feature type="transmembrane region" description="Helical" evidence="14">
    <location>
        <begin position="186"/>
        <end position="203"/>
    </location>
</feature>
<evidence type="ECO:0000256" key="12">
    <source>
        <dbReference type="ARBA" id="ARBA00045828"/>
    </source>
</evidence>
<comment type="similarity">
    <text evidence="3">Belongs to the spermidine/spermine synthase family.</text>
</comment>
<dbReference type="GO" id="GO:0016020">
    <property type="term" value="C:membrane"/>
    <property type="evidence" value="ECO:0007669"/>
    <property type="project" value="InterPro"/>
</dbReference>
<keyword evidence="9 14" id="KW-1133">Transmembrane helix</keyword>
<dbReference type="GO" id="GO:0012505">
    <property type="term" value="C:endomembrane system"/>
    <property type="evidence" value="ECO:0007669"/>
    <property type="project" value="UniProtKB-SubCell"/>
</dbReference>
<evidence type="ECO:0000256" key="3">
    <source>
        <dbReference type="ARBA" id="ARBA00007867"/>
    </source>
</evidence>
<comment type="caution">
    <text evidence="16">The sequence shown here is derived from an EMBL/GenBank/DDBJ whole genome shotgun (WGS) entry which is preliminary data.</text>
</comment>
<keyword evidence="10 14" id="KW-0472">Membrane</keyword>
<dbReference type="EC" id="3.4.24.85" evidence="5"/>
<reference evidence="16 17" key="1">
    <citation type="journal article" date="2021" name="Cell">
        <title>Tracing the genetic footprints of vertebrate landing in non-teleost ray-finned fishes.</title>
        <authorList>
            <person name="Bi X."/>
            <person name="Wang K."/>
            <person name="Yang L."/>
            <person name="Pan H."/>
            <person name="Jiang H."/>
            <person name="Wei Q."/>
            <person name="Fang M."/>
            <person name="Yu H."/>
            <person name="Zhu C."/>
            <person name="Cai Y."/>
            <person name="He Y."/>
            <person name="Gan X."/>
            <person name="Zeng H."/>
            <person name="Yu D."/>
            <person name="Zhu Y."/>
            <person name="Jiang H."/>
            <person name="Qiu Q."/>
            <person name="Yang H."/>
            <person name="Zhang Y.E."/>
            <person name="Wang W."/>
            <person name="Zhu M."/>
            <person name="He S."/>
            <person name="Zhang G."/>
        </authorList>
    </citation>
    <scope>NUCLEOTIDE SEQUENCE [LARGE SCALE GENOMIC DNA]</scope>
    <source>
        <strain evidence="16">Bchr_013</strain>
    </source>
</reference>
<evidence type="ECO:0000256" key="5">
    <source>
        <dbReference type="ARBA" id="ARBA00012347"/>
    </source>
</evidence>
<comment type="catalytic activity">
    <reaction evidence="1">
        <text>Cleaves several transcription factors that are type-2 transmembrane proteins within membrane-spanning domains. Known substrates include sterol regulatory element-binding protein (SREBP) -1, SREBP-2 and forms of the transcriptional activator ATF6. SREBP-2 is cleaved at the site 477-DRSRILL-|-CVLTFLCLSFNPLTSLLQWGGA-505. The residues Asn-Pro, 11 residues distal to the site of cleavage in the membrane-spanning domain, are important for cleavage by S2P endopeptidase. Replacement of either of these residues does not prevent cleavage, but there is no cleavage if both of these residues are replaced.</text>
        <dbReference type="EC" id="3.4.24.85"/>
    </reaction>
</comment>
<feature type="non-terminal residue" evidence="16">
    <location>
        <position position="1"/>
    </location>
</feature>
<feature type="non-terminal residue" evidence="16">
    <location>
        <position position="605"/>
    </location>
</feature>
<feature type="transmembrane region" description="Helical" evidence="14">
    <location>
        <begin position="254"/>
        <end position="276"/>
    </location>
</feature>
<dbReference type="PROSITE" id="PS51006">
    <property type="entry name" value="PABS_2"/>
    <property type="match status" value="1"/>
</dbReference>
<dbReference type="InterPro" id="IPR030373">
    <property type="entry name" value="PABS_CS"/>
</dbReference>
<dbReference type="EMBL" id="JAATIS010008602">
    <property type="protein sequence ID" value="KAG2456968.1"/>
    <property type="molecule type" value="Genomic_DNA"/>
</dbReference>
<dbReference type="PANTHER" id="PTHR13325">
    <property type="entry name" value="PROTEASE M50 MEMBRANE-BOUND TRANSCRIPTION FACTOR SITE 2 PROTEASE"/>
    <property type="match status" value="1"/>
</dbReference>
<evidence type="ECO:0000256" key="10">
    <source>
        <dbReference type="ARBA" id="ARBA00023136"/>
    </source>
</evidence>
<dbReference type="GO" id="GO:0006596">
    <property type="term" value="P:polyamine biosynthetic process"/>
    <property type="evidence" value="ECO:0007669"/>
    <property type="project" value="UniProtKB-UniRule"/>
</dbReference>
<dbReference type="InterPro" id="IPR040900">
    <property type="entry name" value="SpmSyn_N"/>
</dbReference>
<dbReference type="PRINTS" id="PR01000">
    <property type="entry name" value="SREBPS2PTASE"/>
</dbReference>
<evidence type="ECO:0000256" key="13">
    <source>
        <dbReference type="PROSITE-ProRule" id="PRU00354"/>
    </source>
</evidence>
<keyword evidence="16" id="KW-0378">Hydrolase</keyword>
<dbReference type="Pfam" id="PF01564">
    <property type="entry name" value="Spermine_synth"/>
    <property type="match status" value="1"/>
</dbReference>
<evidence type="ECO:0000259" key="15">
    <source>
        <dbReference type="PROSITE" id="PS51006"/>
    </source>
</evidence>
<evidence type="ECO:0000313" key="16">
    <source>
        <dbReference type="EMBL" id="KAG2456968.1"/>
    </source>
</evidence>
<evidence type="ECO:0000256" key="1">
    <source>
        <dbReference type="ARBA" id="ARBA00001350"/>
    </source>
</evidence>
<protein>
    <recommendedName>
        <fullName evidence="6">Membrane-bound transcription factor site-2 protease</fullName>
        <ecNumber evidence="5">3.4.24.85</ecNumber>
    </recommendedName>
    <alternativeName>
        <fullName evidence="11">Endopeptidase S2P</fullName>
    </alternativeName>
</protein>
<dbReference type="Gene3D" id="3.40.50.150">
    <property type="entry name" value="Vaccinia Virus protein VP39"/>
    <property type="match status" value="1"/>
</dbReference>
<evidence type="ECO:0000256" key="6">
    <source>
        <dbReference type="ARBA" id="ARBA00014400"/>
    </source>
</evidence>
<dbReference type="Gene3D" id="3.30.160.110">
    <property type="entry name" value="Siroheme synthase, domain 2"/>
    <property type="match status" value="1"/>
</dbReference>
<keyword evidence="7 13" id="KW-0808">Transferase</keyword>
<comment type="function">
    <text evidence="12">Zinc metalloprotease that mediates intramembrane proteolysis of proteins such as ATF6, ATF6B, SREBF1/SREBP1 and SREBF2/SREBP2. Catalyzes the second step in the proteolytic activation of the sterol regulatory element-binding proteins (SREBPs) SREBF1/SREBP1 and SREBF2/SREBP2: cleaves SREBPs within the first transmembrane segment, thereby releasing the N-terminal segment with a portion of the transmembrane segment attached. Mature N-terminal SREBP fragments shuttle to the nucleus and activate gene transcription. Also mediates the second step in the proteolytic activation of the cyclic AMP-dependent transcription factor ATF-6 (ATF6 and ATF6B). Involved in intramembrane proteolysis during bone formation. In astrocytes and osteoblasts, upon DNA damage and ER stress, mediates the second step of the regulated intramembrane proteolytic activation of the transcription factor CREB3L1, leading to the inhibition of cell-cycle progression.</text>
</comment>
<dbReference type="InterPro" id="IPR030374">
    <property type="entry name" value="PABS"/>
</dbReference>
<evidence type="ECO:0000256" key="9">
    <source>
        <dbReference type="ARBA" id="ARBA00022989"/>
    </source>
</evidence>
<dbReference type="Pfam" id="PF17950">
    <property type="entry name" value="SpmSyn_N"/>
    <property type="match status" value="1"/>
</dbReference>
<dbReference type="AlphaFoldDB" id="A0A8X7WW34"/>
<name>A0A8X7WW34_POLSE</name>
<comment type="caution">
    <text evidence="13">Lacks conserved residue(s) required for the propagation of feature annotation.</text>
</comment>
<dbReference type="SUPFAM" id="SSF53335">
    <property type="entry name" value="S-adenosyl-L-methionine-dependent methyltransferases"/>
    <property type="match status" value="1"/>
</dbReference>
<organism evidence="16 17">
    <name type="scientific">Polypterus senegalus</name>
    <name type="common">Senegal bichir</name>
    <dbReference type="NCBI Taxonomy" id="55291"/>
    <lineage>
        <taxon>Eukaryota</taxon>
        <taxon>Metazoa</taxon>
        <taxon>Chordata</taxon>
        <taxon>Craniata</taxon>
        <taxon>Vertebrata</taxon>
        <taxon>Euteleostomi</taxon>
        <taxon>Actinopterygii</taxon>
        <taxon>Polypteriformes</taxon>
        <taxon>Polypteridae</taxon>
        <taxon>Polypterus</taxon>
    </lineage>
</organism>
<dbReference type="FunFam" id="2.30.140.10:FF:000005">
    <property type="entry name" value="Spermine synthase"/>
    <property type="match status" value="1"/>
</dbReference>
<evidence type="ECO:0000256" key="11">
    <source>
        <dbReference type="ARBA" id="ARBA00032658"/>
    </source>
</evidence>
<keyword evidence="17" id="KW-1185">Reference proteome</keyword>
<dbReference type="Pfam" id="PF17284">
    <property type="entry name" value="Spermine_synt_N"/>
    <property type="match status" value="1"/>
</dbReference>
<comment type="similarity">
    <text evidence="4">Belongs to the peptidase M50A family.</text>
</comment>
<comment type="subcellular location">
    <subcellularLocation>
        <location evidence="2">Endomembrane system</location>
        <topology evidence="2">Multi-pass membrane protein</topology>
    </subcellularLocation>
</comment>
<proteinExistence type="inferred from homology"/>
<accession>A0A8X7WW34</accession>
<dbReference type="InterPro" id="IPR029063">
    <property type="entry name" value="SAM-dependent_MTases_sf"/>
</dbReference>
<dbReference type="GO" id="GO:0005737">
    <property type="term" value="C:cytoplasm"/>
    <property type="evidence" value="ECO:0007669"/>
    <property type="project" value="TreeGrafter"/>
</dbReference>
<dbReference type="SUPFAM" id="SSF50156">
    <property type="entry name" value="PDZ domain-like"/>
    <property type="match status" value="1"/>
</dbReference>
<dbReference type="InterPro" id="IPR035246">
    <property type="entry name" value="Spermidine_synt_N"/>
</dbReference>
<dbReference type="PROSITE" id="PS01330">
    <property type="entry name" value="PABS_1"/>
    <property type="match status" value="1"/>
</dbReference>
<dbReference type="GO" id="GO:1905897">
    <property type="term" value="P:regulation of response to endoplasmic reticulum stress"/>
    <property type="evidence" value="ECO:0007669"/>
    <property type="project" value="TreeGrafter"/>
</dbReference>
<sequence length="605" mass="68724">MESRMRHITCIVRECQLRYYSGTIRRILIVEEPSSWTMPRGRPRNTWLGQMECYFWMVGLDCVSAWGVANQHPKLFCRVTATSIKHSYENWLASNGLMLSPFHVRWQTGLFNRLFAKWGRWNPKFLYYWFTMGMVFGIMAMFGSIILLFKTLMQTLSQMMYENPDGSHEQVLQVVVPGVNLPVSQMAYFFVAILISGVIHEIGHGVAAIREQVRFNGFGMFIFIIYPGAFVDLFTTHLQLISPVQQLRIFCAGVWHNFILGLAALVSLLVLPLFLLPFYYTGAGALITEVIEDSPASGPRGLFVGDLVTQLEDCRVLSVEDWHSCMKEIIYRPQTGYCVNEATLQWVQAPNRAFKRLDGTMECCNNNSLTDICFTYSNNLDSHLYACLPARRAIESSGICRSNTDCQKDFVPELCLIPSLENQTRLIRVKHQPQMDMLFVGYPLHLQYAADSSATLKELQSVFQEQEMTETVHNVEKNNCLVTYYGKNGRLPAIIRGGAIDRYWPTADGRLVEYDIDEVLFDDDSPYQNIKILHSQQFGNILILNGDVNLAESDLPYTQAIMGSGKEDYAGKEVLILGGGDGGILYEVVKLKPKMITMVEISFIC</sequence>
<keyword evidence="8 14" id="KW-0812">Transmembrane</keyword>
<dbReference type="Pfam" id="PF02163">
    <property type="entry name" value="Peptidase_M50"/>
    <property type="match status" value="1"/>
</dbReference>
<evidence type="ECO:0000256" key="4">
    <source>
        <dbReference type="ARBA" id="ARBA00009989"/>
    </source>
</evidence>
<dbReference type="Gene3D" id="2.30.140.10">
    <property type="entry name" value="Spermidine synthase, tetramerisation domain"/>
    <property type="match status" value="1"/>
</dbReference>
<gene>
    <name evidence="16" type="primary">Mbtps2</name>
    <name evidence="16" type="ORF">GTO96_0013736</name>
</gene>
<dbReference type="CDD" id="cd06162">
    <property type="entry name" value="S2P-M50_PDZ_SREBP"/>
    <property type="match status" value="1"/>
</dbReference>
<dbReference type="GO" id="GO:0016740">
    <property type="term" value="F:transferase activity"/>
    <property type="evidence" value="ECO:0007669"/>
    <property type="project" value="UniProtKB-UniRule"/>
</dbReference>
<evidence type="ECO:0000256" key="2">
    <source>
        <dbReference type="ARBA" id="ARBA00004127"/>
    </source>
</evidence>
<dbReference type="InterPro" id="IPR008915">
    <property type="entry name" value="Peptidase_M50"/>
</dbReference>
<evidence type="ECO:0000313" key="17">
    <source>
        <dbReference type="Proteomes" id="UP000886611"/>
    </source>
</evidence>
<evidence type="ECO:0000256" key="8">
    <source>
        <dbReference type="ARBA" id="ARBA00022692"/>
    </source>
</evidence>
<evidence type="ECO:0000256" key="7">
    <source>
        <dbReference type="ARBA" id="ARBA00022679"/>
    </source>
</evidence>
<dbReference type="Proteomes" id="UP000886611">
    <property type="component" value="Unassembled WGS sequence"/>
</dbReference>
<evidence type="ECO:0000256" key="14">
    <source>
        <dbReference type="SAM" id="Phobius"/>
    </source>
</evidence>
<keyword evidence="16" id="KW-0645">Protease</keyword>
<feature type="domain" description="PABS" evidence="15">
    <location>
        <begin position="502"/>
        <end position="605"/>
    </location>
</feature>
<dbReference type="GO" id="GO:0004222">
    <property type="term" value="F:metalloendopeptidase activity"/>
    <property type="evidence" value="ECO:0007669"/>
    <property type="project" value="InterPro"/>
</dbReference>
<feature type="transmembrane region" description="Helical" evidence="14">
    <location>
        <begin position="125"/>
        <end position="149"/>
    </location>
</feature>
<dbReference type="GO" id="GO:0031293">
    <property type="term" value="P:membrane protein intracellular domain proteolysis"/>
    <property type="evidence" value="ECO:0007669"/>
    <property type="project" value="TreeGrafter"/>
</dbReference>